<evidence type="ECO:0000256" key="4">
    <source>
        <dbReference type="ARBA" id="ARBA00022989"/>
    </source>
</evidence>
<dbReference type="InterPro" id="IPR007383">
    <property type="entry name" value="DUF445"/>
</dbReference>
<dbReference type="KEGG" id="vpy:HZI73_11190"/>
<comment type="subcellular location">
    <subcellularLocation>
        <location evidence="1">Endomembrane system</location>
    </subcellularLocation>
</comment>
<organism evidence="7 8">
    <name type="scientific">Vallitalea pronyensis</name>
    <dbReference type="NCBI Taxonomy" id="1348613"/>
    <lineage>
        <taxon>Bacteria</taxon>
        <taxon>Bacillati</taxon>
        <taxon>Bacillota</taxon>
        <taxon>Clostridia</taxon>
        <taxon>Lachnospirales</taxon>
        <taxon>Vallitaleaceae</taxon>
        <taxon>Vallitalea</taxon>
    </lineage>
</organism>
<feature type="transmembrane region" description="Helical" evidence="6">
    <location>
        <begin position="6"/>
        <end position="28"/>
    </location>
</feature>
<gene>
    <name evidence="7" type="ORF">HZI73_11190</name>
</gene>
<keyword evidence="8" id="KW-1185">Reference proteome</keyword>
<dbReference type="Pfam" id="PF04286">
    <property type="entry name" value="DUF445"/>
    <property type="match status" value="1"/>
</dbReference>
<evidence type="ECO:0000313" key="8">
    <source>
        <dbReference type="Proteomes" id="UP000683246"/>
    </source>
</evidence>
<evidence type="ECO:0000256" key="5">
    <source>
        <dbReference type="ARBA" id="ARBA00023136"/>
    </source>
</evidence>
<comment type="similarity">
    <text evidence="2">Belongs to the UPF0754 family.</text>
</comment>
<proteinExistence type="inferred from homology"/>
<feature type="transmembrane region" description="Helical" evidence="6">
    <location>
        <begin position="457"/>
        <end position="475"/>
    </location>
</feature>
<dbReference type="PANTHER" id="PTHR35791:SF1">
    <property type="entry name" value="UPF0754 MEMBRANE PROTEIN YHEB"/>
    <property type="match status" value="1"/>
</dbReference>
<name>A0A8J8MK76_9FIRM</name>
<dbReference type="PANTHER" id="PTHR35791">
    <property type="entry name" value="UPF0754 MEMBRANE PROTEIN YHEB"/>
    <property type="match status" value="1"/>
</dbReference>
<protein>
    <submittedName>
        <fullName evidence="7">DUF445 family protein</fullName>
    </submittedName>
</protein>
<dbReference type="AlphaFoldDB" id="A0A8J8MK76"/>
<dbReference type="RefSeq" id="WP_212698314.1">
    <property type="nucleotide sequence ID" value="NZ_CP058649.1"/>
</dbReference>
<reference evidence="7" key="1">
    <citation type="submission" date="2020-07" db="EMBL/GenBank/DDBJ databases">
        <title>Vallitalea pronyensis genome.</title>
        <authorList>
            <person name="Postec A."/>
        </authorList>
    </citation>
    <scope>NUCLEOTIDE SEQUENCE</scope>
    <source>
        <strain evidence="7">FatNI3</strain>
    </source>
</reference>
<evidence type="ECO:0000256" key="6">
    <source>
        <dbReference type="SAM" id="Phobius"/>
    </source>
</evidence>
<accession>A0A8J8MK76</accession>
<keyword evidence="5 6" id="KW-0472">Membrane</keyword>
<evidence type="ECO:0000256" key="1">
    <source>
        <dbReference type="ARBA" id="ARBA00004308"/>
    </source>
</evidence>
<keyword evidence="3 6" id="KW-0812">Transmembrane</keyword>
<evidence type="ECO:0000313" key="7">
    <source>
        <dbReference type="EMBL" id="QUI22818.1"/>
    </source>
</evidence>
<dbReference type="EMBL" id="CP058649">
    <property type="protein sequence ID" value="QUI22818.1"/>
    <property type="molecule type" value="Genomic_DNA"/>
</dbReference>
<sequence length="476" mass="54219">MDIQTILIPIGGALIGYSTNWLAIKMLFRPYTEKRFLGMKVAFTPGLIPKERKRVASSIGEVIEDYLLTDHVILDELSKESTKDHLLGFVNKNIYNEAGNIHLQRIFGSKENGPMLHKLEGLLTDKMLELLQDEPTKSMLVKALVKQICEGLTAVKAKEIISEVSFNEKVQGLIRNESLQQVIQNYLAQVLSPDRTVSDMVDEDVIHHLKEVILYHIEHMMDSVHVVFENEQVKDKVVDLIDGTIKEKVGALGAMFVNAESIYQTIAEKSKEKLQEEDVRLGICQFVSQKIDYMLNKPIDDILPHDSRHQLMVALASYIPQAITQMNLYEAINVWDKALYHLIDDAMDGQLEDKLYTALSTRYKTVLEDSQTKDMLSHMVTEFLDKSLSSEIVINEVDKKQMDGFILSKYGRFLENHMMTLIQDVRLSKIIEKQLNSFDLKMLEDIILTIAKKELSAITWLGGVLGFLIGLFTLVF</sequence>
<evidence type="ECO:0000256" key="2">
    <source>
        <dbReference type="ARBA" id="ARBA00008053"/>
    </source>
</evidence>
<dbReference type="GO" id="GO:0012505">
    <property type="term" value="C:endomembrane system"/>
    <property type="evidence" value="ECO:0007669"/>
    <property type="project" value="UniProtKB-SubCell"/>
</dbReference>
<evidence type="ECO:0000256" key="3">
    <source>
        <dbReference type="ARBA" id="ARBA00022692"/>
    </source>
</evidence>
<dbReference type="Proteomes" id="UP000683246">
    <property type="component" value="Chromosome"/>
</dbReference>
<keyword evidence="4 6" id="KW-1133">Transmembrane helix</keyword>